<reference evidence="1 2" key="1">
    <citation type="journal article" date="2009" name="Appl. Environ. Microbiol.">
        <title>Rhizobium sp. strain NGR234 possesses a remarkable number of secretion systems.</title>
        <authorList>
            <person name="Schmeisser C."/>
            <person name="Liesegang H."/>
            <person name="Krysciak D."/>
            <person name="Bakkou N."/>
            <person name="Le Quere A."/>
            <person name="Wollherr A."/>
            <person name="Heinemeyer I."/>
            <person name="Morgenstern B."/>
            <person name="Pommerening-Roeser A."/>
            <person name="Flores M."/>
            <person name="Palacios R."/>
            <person name="Brenner S."/>
            <person name="Gottschalk G."/>
            <person name="Schmitz R.A."/>
            <person name="Broughton W.J."/>
            <person name="Perret X."/>
            <person name="Strittmatter A.W."/>
            <person name="Streit W.R."/>
        </authorList>
    </citation>
    <scope>NUCLEOTIDE SEQUENCE [LARGE SCALE GENOMIC DNA]</scope>
    <source>
        <strain evidence="2">NBRC 101917 / NGR234</strain>
    </source>
</reference>
<gene>
    <name evidence="1" type="ordered locus">NGR_c11200</name>
</gene>
<dbReference type="KEGG" id="rhi:NGR_c11200"/>
<name>C3MAC6_SINFN</name>
<dbReference type="PATRIC" id="fig|394.7.peg.3948"/>
<dbReference type="AlphaFoldDB" id="C3MAC6"/>
<dbReference type="Proteomes" id="UP000001054">
    <property type="component" value="Chromosome"/>
</dbReference>
<keyword evidence="2" id="KW-1185">Reference proteome</keyword>
<dbReference type="STRING" id="394.NGR_c11200"/>
<dbReference type="EMBL" id="CP001389">
    <property type="protein sequence ID" value="ACP24905.1"/>
    <property type="molecule type" value="Genomic_DNA"/>
</dbReference>
<protein>
    <submittedName>
        <fullName evidence="1">Uncharacterized protein</fullName>
    </submittedName>
</protein>
<proteinExistence type="predicted"/>
<sequence>MTENTMNPFANPEQRLARLSMSELNSLYDAVELAREALTGIVNQPRFFRGDDYNGAGDEVESLIEVLNEFAGAAVDVAKAIPPSDPDAGAQRAWLLLKYSVRCGESLTVHAAEAAGMAAQVEMLKKLKADA</sequence>
<dbReference type="HOGENOM" id="CLU_1925901_0_0_5"/>
<dbReference type="OrthoDB" id="9838489at2"/>
<dbReference type="RefSeq" id="WP_012707688.1">
    <property type="nucleotide sequence ID" value="NC_012587.1"/>
</dbReference>
<dbReference type="eggNOG" id="ENOG502ZQUN">
    <property type="taxonomic scope" value="Bacteria"/>
</dbReference>
<evidence type="ECO:0000313" key="1">
    <source>
        <dbReference type="EMBL" id="ACP24905.1"/>
    </source>
</evidence>
<accession>C3MAC6</accession>
<evidence type="ECO:0000313" key="2">
    <source>
        <dbReference type="Proteomes" id="UP000001054"/>
    </source>
</evidence>
<organism evidence="1 2">
    <name type="scientific">Sinorhizobium fredii (strain NBRC 101917 / NGR234)</name>
    <dbReference type="NCBI Taxonomy" id="394"/>
    <lineage>
        <taxon>Bacteria</taxon>
        <taxon>Pseudomonadati</taxon>
        <taxon>Pseudomonadota</taxon>
        <taxon>Alphaproteobacteria</taxon>
        <taxon>Hyphomicrobiales</taxon>
        <taxon>Rhizobiaceae</taxon>
        <taxon>Sinorhizobium/Ensifer group</taxon>
        <taxon>Sinorhizobium</taxon>
    </lineage>
</organism>